<sequence length="421" mass="47343">MEQKMDVSGFKGSSAEMEMNYNRKEELKAFDDSKAGVKGLIDAGAAKVPKIFIRPPDELAEEFDSYKANVQVPVIDLSSIGGSDGREKVANEVRIASKEWGFFQVVNHGIPLNVLEEMIHGVRMFHEQDPEVKKSWYTRDPTKRVRYGSNLDLYASKSANWRDNLNISMLVSDKLDPDEIPIACRYVVHEARFIVVADILSKPLSIYYVKLVRDVIASFISISDGRVWTEWFKAATIKYMKYVTDLGTTLFELLSEALGLKHDHLNTLECGKGRTLVCNYYPACPEPELTLGISKHSDPVFLTVLLQDQLGGLQVMFNNQWVNVQPISGGLVVNIGDLLQIISNDKFKSVAHRVLANLVGPRISVACFFNGVVVPPKLYGPIKELISKESPPIFKDFVVSDYREKFFSKAFDNSGPYNFKL</sequence>
<accession>A0AAV6KP42</accession>
<evidence type="ECO:0000256" key="5">
    <source>
        <dbReference type="RuleBase" id="RU003682"/>
    </source>
</evidence>
<dbReference type="EMBL" id="JACTNZ010000004">
    <property type="protein sequence ID" value="KAG5554407.1"/>
    <property type="molecule type" value="Genomic_DNA"/>
</dbReference>
<dbReference type="SUPFAM" id="SSF51197">
    <property type="entry name" value="Clavaminate synthase-like"/>
    <property type="match status" value="1"/>
</dbReference>
<comment type="caution">
    <text evidence="7">The sequence shown here is derived from an EMBL/GenBank/DDBJ whole genome shotgun (WGS) entry which is preliminary data.</text>
</comment>
<evidence type="ECO:0000256" key="1">
    <source>
        <dbReference type="ARBA" id="ARBA00008056"/>
    </source>
</evidence>
<dbReference type="PANTHER" id="PTHR10209">
    <property type="entry name" value="OXIDOREDUCTASE, 2OG-FE II OXYGENASE FAMILY PROTEIN"/>
    <property type="match status" value="1"/>
</dbReference>
<keyword evidence="2 5" id="KW-0479">Metal-binding</keyword>
<keyword evidence="3 5" id="KW-0560">Oxidoreductase</keyword>
<proteinExistence type="inferred from homology"/>
<evidence type="ECO:0000256" key="4">
    <source>
        <dbReference type="ARBA" id="ARBA00023004"/>
    </source>
</evidence>
<dbReference type="PANTHER" id="PTHR10209:SF429">
    <property type="entry name" value="1-AMINOCYCLOPROPANE-1-CARBOXYLATE OXIDASE HOMOLOG 1-LIKE"/>
    <property type="match status" value="1"/>
</dbReference>
<reference evidence="7" key="1">
    <citation type="submission" date="2020-08" db="EMBL/GenBank/DDBJ databases">
        <title>Plant Genome Project.</title>
        <authorList>
            <person name="Zhang R.-G."/>
        </authorList>
    </citation>
    <scope>NUCLEOTIDE SEQUENCE</scope>
    <source>
        <strain evidence="7">WSP0</strain>
        <tissue evidence="7">Leaf</tissue>
    </source>
</reference>
<dbReference type="InterPro" id="IPR027443">
    <property type="entry name" value="IPNS-like_sf"/>
</dbReference>
<dbReference type="Pfam" id="PF14226">
    <property type="entry name" value="DIOX_N"/>
    <property type="match status" value="1"/>
</dbReference>
<evidence type="ECO:0000256" key="2">
    <source>
        <dbReference type="ARBA" id="ARBA00022723"/>
    </source>
</evidence>
<dbReference type="GO" id="GO:0046872">
    <property type="term" value="F:metal ion binding"/>
    <property type="evidence" value="ECO:0007669"/>
    <property type="project" value="UniProtKB-KW"/>
</dbReference>
<organism evidence="7 8">
    <name type="scientific">Rhododendron griersonianum</name>
    <dbReference type="NCBI Taxonomy" id="479676"/>
    <lineage>
        <taxon>Eukaryota</taxon>
        <taxon>Viridiplantae</taxon>
        <taxon>Streptophyta</taxon>
        <taxon>Embryophyta</taxon>
        <taxon>Tracheophyta</taxon>
        <taxon>Spermatophyta</taxon>
        <taxon>Magnoliopsida</taxon>
        <taxon>eudicotyledons</taxon>
        <taxon>Gunneridae</taxon>
        <taxon>Pentapetalae</taxon>
        <taxon>asterids</taxon>
        <taxon>Ericales</taxon>
        <taxon>Ericaceae</taxon>
        <taxon>Ericoideae</taxon>
        <taxon>Rhodoreae</taxon>
        <taxon>Rhododendron</taxon>
    </lineage>
</organism>
<dbReference type="Proteomes" id="UP000823749">
    <property type="component" value="Chromosome 4"/>
</dbReference>
<gene>
    <name evidence="7" type="ORF">RHGRI_012061</name>
</gene>
<evidence type="ECO:0000313" key="8">
    <source>
        <dbReference type="Proteomes" id="UP000823749"/>
    </source>
</evidence>
<dbReference type="InterPro" id="IPR044861">
    <property type="entry name" value="IPNS-like_FE2OG_OXY"/>
</dbReference>
<evidence type="ECO:0000259" key="6">
    <source>
        <dbReference type="PROSITE" id="PS51471"/>
    </source>
</evidence>
<dbReference type="GO" id="GO:0051213">
    <property type="term" value="F:dioxygenase activity"/>
    <property type="evidence" value="ECO:0007669"/>
    <property type="project" value="UniProtKB-ARBA"/>
</dbReference>
<dbReference type="InterPro" id="IPR005123">
    <property type="entry name" value="Oxoglu/Fe-dep_dioxygenase_dom"/>
</dbReference>
<keyword evidence="8" id="KW-1185">Reference proteome</keyword>
<dbReference type="GO" id="GO:0016705">
    <property type="term" value="F:oxidoreductase activity, acting on paired donors, with incorporation or reduction of molecular oxygen"/>
    <property type="evidence" value="ECO:0007669"/>
    <property type="project" value="UniProtKB-ARBA"/>
</dbReference>
<dbReference type="Pfam" id="PF03171">
    <property type="entry name" value="2OG-FeII_Oxy"/>
    <property type="match status" value="1"/>
</dbReference>
<keyword evidence="4 5" id="KW-0408">Iron</keyword>
<protein>
    <recommendedName>
        <fullName evidence="6">Fe2OG dioxygenase domain-containing protein</fullName>
    </recommendedName>
</protein>
<feature type="domain" description="Fe2OG dioxygenase" evidence="6">
    <location>
        <begin position="271"/>
        <end position="371"/>
    </location>
</feature>
<evidence type="ECO:0000256" key="3">
    <source>
        <dbReference type="ARBA" id="ARBA00023002"/>
    </source>
</evidence>
<dbReference type="PROSITE" id="PS51471">
    <property type="entry name" value="FE2OG_OXY"/>
    <property type="match status" value="1"/>
</dbReference>
<dbReference type="Gene3D" id="2.60.120.330">
    <property type="entry name" value="B-lactam Antibiotic, Isopenicillin N Synthase, Chain"/>
    <property type="match status" value="1"/>
</dbReference>
<evidence type="ECO:0000313" key="7">
    <source>
        <dbReference type="EMBL" id="KAG5554407.1"/>
    </source>
</evidence>
<dbReference type="AlphaFoldDB" id="A0AAV6KP42"/>
<name>A0AAV6KP42_9ERIC</name>
<dbReference type="InterPro" id="IPR026992">
    <property type="entry name" value="DIOX_N"/>
</dbReference>
<comment type="similarity">
    <text evidence="1 5">Belongs to the iron/ascorbate-dependent oxidoreductase family.</text>
</comment>